<evidence type="ECO:0000313" key="8">
    <source>
        <dbReference type="EMBL" id="KAK2946462.1"/>
    </source>
</evidence>
<dbReference type="PANTHER" id="PTHR12592:SF0">
    <property type="entry name" value="ATP-DEPENDENT (S)-NAD(P)H-HYDRATE DEHYDRATASE"/>
    <property type="match status" value="1"/>
</dbReference>
<comment type="cofactor">
    <cofactor evidence="6">
        <name>Mg(2+)</name>
        <dbReference type="ChEBI" id="CHEBI:18420"/>
    </cofactor>
</comment>
<dbReference type="Proteomes" id="UP001281761">
    <property type="component" value="Unassembled WGS sequence"/>
</dbReference>
<organism evidence="8 9">
    <name type="scientific">Blattamonas nauphoetae</name>
    <dbReference type="NCBI Taxonomy" id="2049346"/>
    <lineage>
        <taxon>Eukaryota</taxon>
        <taxon>Metamonada</taxon>
        <taxon>Preaxostyla</taxon>
        <taxon>Oxymonadida</taxon>
        <taxon>Blattamonas</taxon>
    </lineage>
</organism>
<feature type="binding site" evidence="6">
    <location>
        <position position="103"/>
    </location>
    <ligand>
        <name>(6S)-NADPHX</name>
        <dbReference type="ChEBI" id="CHEBI:64076"/>
    </ligand>
</feature>
<dbReference type="GO" id="GO:0047453">
    <property type="term" value="F:ATP-dependent NAD(P)H-hydrate dehydratase activity"/>
    <property type="evidence" value="ECO:0007669"/>
    <property type="project" value="UniProtKB-EC"/>
</dbReference>
<keyword evidence="6" id="KW-0597">Phosphoprotein</keyword>
<comment type="catalytic activity">
    <reaction evidence="6">
        <text>(6S)-NADPHX + ATP = ADP + phosphate + NADPH + H(+)</text>
        <dbReference type="Rhea" id="RHEA:32231"/>
        <dbReference type="ChEBI" id="CHEBI:15378"/>
        <dbReference type="ChEBI" id="CHEBI:30616"/>
        <dbReference type="ChEBI" id="CHEBI:43474"/>
        <dbReference type="ChEBI" id="CHEBI:57783"/>
        <dbReference type="ChEBI" id="CHEBI:64076"/>
        <dbReference type="ChEBI" id="CHEBI:456216"/>
        <dbReference type="EC" id="4.2.1.93"/>
    </reaction>
</comment>
<comment type="function">
    <text evidence="6">Catalyzes the dehydration of the S-form of NAD(P)HX at the expense of ATP, which is converted to ADP. Together with NAD(P)HX epimerase, which catalyzes the epimerization of the S- and R-forms, the enzyme allows the repair of both epimers of NAD(P)HX, a damaged form of NAD(P)H that is a result of enzymatic or heat-dependent hydration.</text>
</comment>
<name>A0ABQ9X454_9EUKA</name>
<keyword evidence="1 6" id="KW-0547">Nucleotide-binding</keyword>
<keyword evidence="9" id="KW-1185">Reference proteome</keyword>
<dbReference type="InterPro" id="IPR000631">
    <property type="entry name" value="CARKD"/>
</dbReference>
<gene>
    <name evidence="8" type="ORF">BLNAU_18627</name>
</gene>
<proteinExistence type="inferred from homology"/>
<evidence type="ECO:0000256" key="1">
    <source>
        <dbReference type="ARBA" id="ARBA00022741"/>
    </source>
</evidence>
<dbReference type="HAMAP" id="MF_01965">
    <property type="entry name" value="NADHX_dehydratase"/>
    <property type="match status" value="1"/>
</dbReference>
<dbReference type="EC" id="4.2.1.93" evidence="6"/>
<feature type="binding site" evidence="6">
    <location>
        <begin position="156"/>
        <end position="162"/>
    </location>
    <ligand>
        <name>(6S)-NADPHX</name>
        <dbReference type="ChEBI" id="CHEBI:64076"/>
    </ligand>
</feature>
<dbReference type="Gene3D" id="3.40.1190.20">
    <property type="match status" value="1"/>
</dbReference>
<accession>A0ABQ9X454</accession>
<dbReference type="Pfam" id="PF01256">
    <property type="entry name" value="Carb_kinase"/>
    <property type="match status" value="1"/>
</dbReference>
<keyword evidence="4 6" id="KW-0520">NAD</keyword>
<evidence type="ECO:0000256" key="2">
    <source>
        <dbReference type="ARBA" id="ARBA00022840"/>
    </source>
</evidence>
<dbReference type="PROSITE" id="PS51383">
    <property type="entry name" value="YJEF_C_3"/>
    <property type="match status" value="1"/>
</dbReference>
<dbReference type="CDD" id="cd01171">
    <property type="entry name" value="YXKO-related"/>
    <property type="match status" value="1"/>
</dbReference>
<feature type="domain" description="YjeF C-terminal" evidence="7">
    <location>
        <begin position="1"/>
        <end position="294"/>
    </location>
</feature>
<dbReference type="NCBIfam" id="TIGR00196">
    <property type="entry name" value="yjeF_cterm"/>
    <property type="match status" value="1"/>
</dbReference>
<evidence type="ECO:0000256" key="3">
    <source>
        <dbReference type="ARBA" id="ARBA00022857"/>
    </source>
</evidence>
<dbReference type="SUPFAM" id="SSF53613">
    <property type="entry name" value="Ribokinase-like"/>
    <property type="match status" value="1"/>
</dbReference>
<evidence type="ECO:0000259" key="7">
    <source>
        <dbReference type="PROSITE" id="PS51383"/>
    </source>
</evidence>
<keyword evidence="5 6" id="KW-0456">Lyase</keyword>
<dbReference type="PANTHER" id="PTHR12592">
    <property type="entry name" value="ATP-DEPENDENT (S)-NAD(P)H-HYDRATE DEHYDRATASE FAMILY MEMBER"/>
    <property type="match status" value="1"/>
</dbReference>
<reference evidence="8 9" key="1">
    <citation type="journal article" date="2022" name="bioRxiv">
        <title>Genomics of Preaxostyla Flagellates Illuminates Evolutionary Transitions and the Path Towards Mitochondrial Loss.</title>
        <authorList>
            <person name="Novak L.V.F."/>
            <person name="Treitli S.C."/>
            <person name="Pyrih J."/>
            <person name="Halakuc P."/>
            <person name="Pipaliya S.V."/>
            <person name="Vacek V."/>
            <person name="Brzon O."/>
            <person name="Soukal P."/>
            <person name="Eme L."/>
            <person name="Dacks J.B."/>
            <person name="Karnkowska A."/>
            <person name="Elias M."/>
            <person name="Hampl V."/>
        </authorList>
    </citation>
    <scope>NUCLEOTIDE SEQUENCE [LARGE SCALE GENOMIC DNA]</scope>
    <source>
        <strain evidence="8">NAU3</strain>
        <tissue evidence="8">Gut</tissue>
    </source>
</reference>
<keyword evidence="2 6" id="KW-0067">ATP-binding</keyword>
<keyword evidence="3" id="KW-0521">NADP</keyword>
<sequence length="305" mass="32923">MNLATLIPTISSKKGDGGRLAVIGGCIQYTGAPYFSAISALRVGGDIAHVMCTEAACLPIKTYSPELIVHPILPENGKGIPSDQADKIKEWLPRVHVATLGSGLGTDLLVRETVLLTIRNLRELGKPFVIDADGIQLVIDNPSIVRGYQNCILTPNYNEFRKIKAHFYPDVENDEEVLRKFAIFLEGPTILKKGAVDIICDGKYEIRVTEEGSQKRCGGQGDLLTGVTGIFFHWALKAAATSQHEQLRERPSLFAAAAACHIVRKAAKQACLLKGRSLVASDIIPFLGPSVDTSSDIALHATALV</sequence>
<feature type="binding site" evidence="6">
    <location>
        <begin position="212"/>
        <end position="221"/>
    </location>
    <ligand>
        <name>ATP</name>
        <dbReference type="ChEBI" id="CHEBI:30616"/>
    </ligand>
</feature>
<dbReference type="EMBL" id="JARBJD010000228">
    <property type="protein sequence ID" value="KAK2946462.1"/>
    <property type="molecule type" value="Genomic_DNA"/>
</dbReference>
<feature type="binding site" evidence="6">
    <location>
        <begin position="193"/>
        <end position="197"/>
    </location>
    <ligand>
        <name>ATP</name>
        <dbReference type="ChEBI" id="CHEBI:30616"/>
    </ligand>
</feature>
<comment type="similarity">
    <text evidence="6">Belongs to the NnrD/CARKD family.</text>
</comment>
<evidence type="ECO:0000256" key="5">
    <source>
        <dbReference type="ARBA" id="ARBA00023239"/>
    </source>
</evidence>
<comment type="caution">
    <text evidence="8">The sequence shown here is derived from an EMBL/GenBank/DDBJ whole genome shotgun (WGS) entry which is preliminary data.</text>
</comment>
<evidence type="ECO:0000256" key="4">
    <source>
        <dbReference type="ARBA" id="ARBA00023027"/>
    </source>
</evidence>
<feature type="binding site" evidence="6">
    <location>
        <position position="222"/>
    </location>
    <ligand>
        <name>(6S)-NADPHX</name>
        <dbReference type="ChEBI" id="CHEBI:64076"/>
    </ligand>
</feature>
<comment type="catalytic activity">
    <reaction evidence="6">
        <text>(6S)-NADHX + ATP = ADP + phosphate + NADH + H(+)</text>
        <dbReference type="Rhea" id="RHEA:19017"/>
        <dbReference type="ChEBI" id="CHEBI:15378"/>
        <dbReference type="ChEBI" id="CHEBI:30616"/>
        <dbReference type="ChEBI" id="CHEBI:43474"/>
        <dbReference type="ChEBI" id="CHEBI:57945"/>
        <dbReference type="ChEBI" id="CHEBI:64074"/>
        <dbReference type="ChEBI" id="CHEBI:456216"/>
        <dbReference type="EC" id="4.2.1.93"/>
    </reaction>
</comment>
<dbReference type="InterPro" id="IPR029056">
    <property type="entry name" value="Ribokinase-like"/>
</dbReference>
<evidence type="ECO:0000313" key="9">
    <source>
        <dbReference type="Proteomes" id="UP001281761"/>
    </source>
</evidence>
<protein>
    <recommendedName>
        <fullName evidence="6">ATP-dependent (S)-NAD(P)H-hydrate dehydratase</fullName>
        <ecNumber evidence="6">4.2.1.93</ecNumber>
    </recommendedName>
    <alternativeName>
        <fullName evidence="6">ATP-dependent NAD(P)HX dehydratase</fullName>
    </alternativeName>
</protein>
<evidence type="ECO:0000256" key="6">
    <source>
        <dbReference type="HAMAP-Rule" id="MF_03157"/>
    </source>
</evidence>